<dbReference type="InterPro" id="IPR036388">
    <property type="entry name" value="WH-like_DNA-bd_sf"/>
</dbReference>
<dbReference type="PROSITE" id="PS50043">
    <property type="entry name" value="HTH_LUXR_2"/>
    <property type="match status" value="1"/>
</dbReference>
<dbReference type="EMBL" id="JACIDC010000003">
    <property type="protein sequence ID" value="MBB4039575.1"/>
    <property type="molecule type" value="Genomic_DNA"/>
</dbReference>
<evidence type="ECO:0000256" key="3">
    <source>
        <dbReference type="ARBA" id="ARBA00023163"/>
    </source>
</evidence>
<name>A0A7W6IDP0_9HYPH</name>
<feature type="domain" description="HTH luxR-type" evidence="4">
    <location>
        <begin position="1"/>
        <end position="63"/>
    </location>
</feature>
<dbReference type="Proteomes" id="UP000519439">
    <property type="component" value="Unassembled WGS sequence"/>
</dbReference>
<keyword evidence="2" id="KW-0238">DNA-binding</keyword>
<gene>
    <name evidence="5" type="ORF">GGR34_001217</name>
</gene>
<dbReference type="PRINTS" id="PR00038">
    <property type="entry name" value="HTHLUXR"/>
</dbReference>
<dbReference type="SMART" id="SM00421">
    <property type="entry name" value="HTH_LUXR"/>
    <property type="match status" value="1"/>
</dbReference>
<keyword evidence="1" id="KW-0805">Transcription regulation</keyword>
<dbReference type="SUPFAM" id="SSF46894">
    <property type="entry name" value="C-terminal effector domain of the bipartite response regulators"/>
    <property type="match status" value="1"/>
</dbReference>
<evidence type="ECO:0000256" key="1">
    <source>
        <dbReference type="ARBA" id="ARBA00023015"/>
    </source>
</evidence>
<organism evidence="5 6">
    <name type="scientific">Microvirga flocculans</name>
    <dbReference type="NCBI Taxonomy" id="217168"/>
    <lineage>
        <taxon>Bacteria</taxon>
        <taxon>Pseudomonadati</taxon>
        <taxon>Pseudomonadota</taxon>
        <taxon>Alphaproteobacteria</taxon>
        <taxon>Hyphomicrobiales</taxon>
        <taxon>Methylobacteriaceae</taxon>
        <taxon>Microvirga</taxon>
    </lineage>
</organism>
<dbReference type="PANTHER" id="PTHR44688:SF16">
    <property type="entry name" value="DNA-BINDING TRANSCRIPTIONAL ACTIVATOR DEVR_DOSR"/>
    <property type="match status" value="1"/>
</dbReference>
<dbReference type="GO" id="GO:0006355">
    <property type="term" value="P:regulation of DNA-templated transcription"/>
    <property type="evidence" value="ECO:0007669"/>
    <property type="project" value="InterPro"/>
</dbReference>
<keyword evidence="3" id="KW-0804">Transcription</keyword>
<dbReference type="InterPro" id="IPR000792">
    <property type="entry name" value="Tscrpt_reg_LuxR_C"/>
</dbReference>
<keyword evidence="6" id="KW-1185">Reference proteome</keyword>
<protein>
    <submittedName>
        <fullName evidence="5">Two-component system nitrate/nitrite response regulator NarL</fullName>
    </submittedName>
</protein>
<evidence type="ECO:0000313" key="5">
    <source>
        <dbReference type="EMBL" id="MBB4039575.1"/>
    </source>
</evidence>
<dbReference type="CDD" id="cd06170">
    <property type="entry name" value="LuxR_C_like"/>
    <property type="match status" value="1"/>
</dbReference>
<dbReference type="GO" id="GO:0003677">
    <property type="term" value="F:DNA binding"/>
    <property type="evidence" value="ECO:0007669"/>
    <property type="project" value="UniProtKB-KW"/>
</dbReference>
<dbReference type="RefSeq" id="WP_084021165.1">
    <property type="nucleotide sequence ID" value="NZ_JACIDC010000003.1"/>
</dbReference>
<comment type="caution">
    <text evidence="5">The sequence shown here is derived from an EMBL/GenBank/DDBJ whole genome shotgun (WGS) entry which is preliminary data.</text>
</comment>
<sequence>MRSARYLREMEVLRQMVEGQSCKATGRSLNLAEATVKVHRKTIMKKIGTRNAPHAVAIALRTGLVPMEA</sequence>
<dbReference type="PANTHER" id="PTHR44688">
    <property type="entry name" value="DNA-BINDING TRANSCRIPTIONAL ACTIVATOR DEVR_DOSR"/>
    <property type="match status" value="1"/>
</dbReference>
<dbReference type="Gene3D" id="1.10.10.10">
    <property type="entry name" value="Winged helix-like DNA-binding domain superfamily/Winged helix DNA-binding domain"/>
    <property type="match status" value="1"/>
</dbReference>
<reference evidence="5 6" key="1">
    <citation type="submission" date="2020-08" db="EMBL/GenBank/DDBJ databases">
        <title>Genomic Encyclopedia of Type Strains, Phase IV (KMG-IV): sequencing the most valuable type-strain genomes for metagenomic binning, comparative biology and taxonomic classification.</title>
        <authorList>
            <person name="Goeker M."/>
        </authorList>
    </citation>
    <scope>NUCLEOTIDE SEQUENCE [LARGE SCALE GENOMIC DNA]</scope>
    <source>
        <strain evidence="5 6">DSM 15743</strain>
    </source>
</reference>
<evidence type="ECO:0000259" key="4">
    <source>
        <dbReference type="PROSITE" id="PS50043"/>
    </source>
</evidence>
<dbReference type="Pfam" id="PF00196">
    <property type="entry name" value="GerE"/>
    <property type="match status" value="1"/>
</dbReference>
<evidence type="ECO:0000256" key="2">
    <source>
        <dbReference type="ARBA" id="ARBA00023125"/>
    </source>
</evidence>
<dbReference type="AlphaFoldDB" id="A0A7W6IDP0"/>
<evidence type="ECO:0000313" key="6">
    <source>
        <dbReference type="Proteomes" id="UP000519439"/>
    </source>
</evidence>
<dbReference type="InterPro" id="IPR016032">
    <property type="entry name" value="Sig_transdc_resp-reg_C-effctor"/>
</dbReference>
<accession>A0A7W6IDP0</accession>
<proteinExistence type="predicted"/>